<accession>A0A813EHS8</accession>
<name>A0A813EHS8_POLGL</name>
<dbReference type="Proteomes" id="UP000654075">
    <property type="component" value="Unassembled WGS sequence"/>
</dbReference>
<comment type="caution">
    <text evidence="1">The sequence shown here is derived from an EMBL/GenBank/DDBJ whole genome shotgun (WGS) entry which is preliminary data.</text>
</comment>
<feature type="non-terminal residue" evidence="1">
    <location>
        <position position="1"/>
    </location>
</feature>
<proteinExistence type="predicted"/>
<feature type="non-terminal residue" evidence="1">
    <location>
        <position position="129"/>
    </location>
</feature>
<evidence type="ECO:0000313" key="2">
    <source>
        <dbReference type="Proteomes" id="UP000654075"/>
    </source>
</evidence>
<dbReference type="AlphaFoldDB" id="A0A813EHS8"/>
<gene>
    <name evidence="1" type="ORF">PGLA1383_LOCUS18972</name>
</gene>
<keyword evidence="2" id="KW-1185">Reference proteome</keyword>
<evidence type="ECO:0000313" key="1">
    <source>
        <dbReference type="EMBL" id="CAE8600660.1"/>
    </source>
</evidence>
<organism evidence="1 2">
    <name type="scientific">Polarella glacialis</name>
    <name type="common">Dinoflagellate</name>
    <dbReference type="NCBI Taxonomy" id="89957"/>
    <lineage>
        <taxon>Eukaryota</taxon>
        <taxon>Sar</taxon>
        <taxon>Alveolata</taxon>
        <taxon>Dinophyceae</taxon>
        <taxon>Suessiales</taxon>
        <taxon>Suessiaceae</taxon>
        <taxon>Polarella</taxon>
    </lineage>
</organism>
<reference evidence="1" key="1">
    <citation type="submission" date="2021-02" db="EMBL/GenBank/DDBJ databases">
        <authorList>
            <person name="Dougan E. K."/>
            <person name="Rhodes N."/>
            <person name="Thang M."/>
            <person name="Chan C."/>
        </authorList>
    </citation>
    <scope>NUCLEOTIDE SEQUENCE</scope>
</reference>
<protein>
    <submittedName>
        <fullName evidence="1">Uncharacterized protein</fullName>
    </submittedName>
</protein>
<dbReference type="EMBL" id="CAJNNV010012344">
    <property type="protein sequence ID" value="CAE8600660.1"/>
    <property type="molecule type" value="Genomic_DNA"/>
</dbReference>
<sequence length="129" mass="13246">ELQLLGAPGAPPRRALLGPWWRAAAAEAEGAAPQAGGGGFCASSRLPSYPLVPSCSQLPPAATTLTALLPFLPPWAAAALGLPASPVRLEASKAKFDPALDIREQLEGLWCGFAAATEVGPHHPAQPLR</sequence>